<evidence type="ECO:0000259" key="9">
    <source>
        <dbReference type="Pfam" id="PF04151"/>
    </source>
</evidence>
<dbReference type="PANTHER" id="PTHR43806">
    <property type="entry name" value="PEPTIDASE S8"/>
    <property type="match status" value="1"/>
</dbReference>
<evidence type="ECO:0000256" key="4">
    <source>
        <dbReference type="ARBA" id="ARBA00022825"/>
    </source>
</evidence>
<gene>
    <name evidence="12" type="ORF">Dalu01_02842</name>
</gene>
<feature type="active site" description="Charge relay system" evidence="5">
    <location>
        <position position="400"/>
    </location>
</feature>
<dbReference type="Pfam" id="PF00082">
    <property type="entry name" value="Peptidase_S8"/>
    <property type="match status" value="1"/>
</dbReference>
<feature type="signal peptide" evidence="7">
    <location>
        <begin position="1"/>
        <end position="23"/>
    </location>
</feature>
<dbReference type="InterPro" id="IPR036852">
    <property type="entry name" value="Peptidase_S8/S53_dom_sf"/>
</dbReference>
<evidence type="ECO:0000259" key="10">
    <source>
        <dbReference type="Pfam" id="PF22148"/>
    </source>
</evidence>
<dbReference type="InterPro" id="IPR023828">
    <property type="entry name" value="Peptidase_S8_Ser-AS"/>
</dbReference>
<dbReference type="InterPro" id="IPR015500">
    <property type="entry name" value="Peptidase_S8_subtilisin-rel"/>
</dbReference>
<protein>
    <submittedName>
        <fullName evidence="12">Subtilase-type serine protease DR_A0283</fullName>
    </submittedName>
</protein>
<keyword evidence="2 5" id="KW-0645">Protease</keyword>
<evidence type="ECO:0000313" key="12">
    <source>
        <dbReference type="EMBL" id="GAA5534431.1"/>
    </source>
</evidence>
<feature type="domain" description="Peptidase S8/S53" evidence="8">
    <location>
        <begin position="189"/>
        <end position="433"/>
    </location>
</feature>
<dbReference type="Gene3D" id="2.60.40.10">
    <property type="entry name" value="Immunoglobulins"/>
    <property type="match status" value="1"/>
</dbReference>
<keyword evidence="3 5" id="KW-0378">Hydrolase</keyword>
<dbReference type="InterPro" id="IPR013783">
    <property type="entry name" value="Ig-like_fold"/>
</dbReference>
<dbReference type="Pfam" id="PF04151">
    <property type="entry name" value="PPC"/>
    <property type="match status" value="1"/>
</dbReference>
<comment type="similarity">
    <text evidence="1 5">Belongs to the peptidase S8 family.</text>
</comment>
<dbReference type="PROSITE" id="PS00138">
    <property type="entry name" value="SUBTILASE_SER"/>
    <property type="match status" value="1"/>
</dbReference>
<feature type="domain" description="Fervidolysin-like N-terminal prodomain" evidence="10">
    <location>
        <begin position="73"/>
        <end position="138"/>
    </location>
</feature>
<evidence type="ECO:0000256" key="5">
    <source>
        <dbReference type="PROSITE-ProRule" id="PRU01240"/>
    </source>
</evidence>
<dbReference type="Gene3D" id="3.40.50.200">
    <property type="entry name" value="Peptidase S8/S53 domain"/>
    <property type="match status" value="1"/>
</dbReference>
<evidence type="ECO:0000259" key="8">
    <source>
        <dbReference type="Pfam" id="PF00082"/>
    </source>
</evidence>
<evidence type="ECO:0000256" key="7">
    <source>
        <dbReference type="SAM" id="SignalP"/>
    </source>
</evidence>
<dbReference type="GO" id="GO:0006508">
    <property type="term" value="P:proteolysis"/>
    <property type="evidence" value="ECO:0007669"/>
    <property type="project" value="UniProtKB-KW"/>
</dbReference>
<dbReference type="Pfam" id="PF22148">
    <property type="entry name" value="Fervidolysin_NPro-like"/>
    <property type="match status" value="1"/>
</dbReference>
<evidence type="ECO:0000259" key="11">
    <source>
        <dbReference type="Pfam" id="PF24025"/>
    </source>
</evidence>
<dbReference type="InterPro" id="IPR000209">
    <property type="entry name" value="Peptidase_S8/S53_dom"/>
</dbReference>
<feature type="chain" id="PRO_5046651344" evidence="7">
    <location>
        <begin position="24"/>
        <end position="724"/>
    </location>
</feature>
<dbReference type="SUPFAM" id="SSF52743">
    <property type="entry name" value="Subtilisin-like"/>
    <property type="match status" value="1"/>
</dbReference>
<keyword evidence="4 5" id="KW-0720">Serine protease</keyword>
<dbReference type="Proteomes" id="UP001404956">
    <property type="component" value="Unassembled WGS sequence"/>
</dbReference>
<dbReference type="Gene3D" id="3.30.70.80">
    <property type="entry name" value="Peptidase S8 propeptide/proteinase inhibitor I9"/>
    <property type="match status" value="1"/>
</dbReference>
<evidence type="ECO:0000256" key="1">
    <source>
        <dbReference type="ARBA" id="ARBA00011073"/>
    </source>
</evidence>
<evidence type="ECO:0000256" key="6">
    <source>
        <dbReference type="SAM" id="MobiDB-lite"/>
    </source>
</evidence>
<dbReference type="PRINTS" id="PR00723">
    <property type="entry name" value="SUBTILISIN"/>
</dbReference>
<dbReference type="InterPro" id="IPR017306">
    <property type="entry name" value="Peptidase_S8A_fervidolysi-like"/>
</dbReference>
<dbReference type="InterPro" id="IPR056489">
    <property type="entry name" value="Ig_Fls_DR_A0283-like"/>
</dbReference>
<evidence type="ECO:0000256" key="3">
    <source>
        <dbReference type="ARBA" id="ARBA00022801"/>
    </source>
</evidence>
<dbReference type="GO" id="GO:0008233">
    <property type="term" value="F:peptidase activity"/>
    <property type="evidence" value="ECO:0007669"/>
    <property type="project" value="UniProtKB-KW"/>
</dbReference>
<dbReference type="PIRSF" id="PIRSF037882">
    <property type="entry name" value="Subtilisin_rel_fervidolysin"/>
    <property type="match status" value="1"/>
</dbReference>
<evidence type="ECO:0000313" key="13">
    <source>
        <dbReference type="Proteomes" id="UP001404956"/>
    </source>
</evidence>
<dbReference type="InterPro" id="IPR050131">
    <property type="entry name" value="Peptidase_S8_subtilisin-like"/>
</dbReference>
<dbReference type="PROSITE" id="PS51257">
    <property type="entry name" value="PROKAR_LIPOPROTEIN"/>
    <property type="match status" value="1"/>
</dbReference>
<dbReference type="InterPro" id="IPR037045">
    <property type="entry name" value="S8pro/Inhibitor_I9_sf"/>
</dbReference>
<dbReference type="PANTHER" id="PTHR43806:SF11">
    <property type="entry name" value="CEREVISIN-RELATED"/>
    <property type="match status" value="1"/>
</dbReference>
<evidence type="ECO:0000256" key="2">
    <source>
        <dbReference type="ARBA" id="ARBA00022670"/>
    </source>
</evidence>
<dbReference type="InterPro" id="IPR054399">
    <property type="entry name" value="Fervidolysin-like_N_prodom"/>
</dbReference>
<dbReference type="Pfam" id="PF24025">
    <property type="entry name" value="Ig_DR_A0283-like"/>
    <property type="match status" value="1"/>
</dbReference>
<dbReference type="InterPro" id="IPR007280">
    <property type="entry name" value="Peptidase_C_arc/bac"/>
</dbReference>
<comment type="caution">
    <text evidence="12">The sequence shown here is derived from an EMBL/GenBank/DDBJ whole genome shotgun (WGS) entry which is preliminary data.</text>
</comment>
<feature type="domain" description="Fervidolysin/DR-A0283-like Ig-like" evidence="11">
    <location>
        <begin position="465"/>
        <end position="555"/>
    </location>
</feature>
<keyword evidence="7" id="KW-0732">Signal</keyword>
<dbReference type="PROSITE" id="PS51892">
    <property type="entry name" value="SUBTILASE"/>
    <property type="match status" value="1"/>
</dbReference>
<name>A0ABP9XIP1_9DEIO</name>
<feature type="active site" description="Charge relay system" evidence="5">
    <location>
        <position position="198"/>
    </location>
</feature>
<reference evidence="12 13" key="1">
    <citation type="submission" date="2024-02" db="EMBL/GenBank/DDBJ databases">
        <title>Deinococcus aluminii NBRC 112889.</title>
        <authorList>
            <person name="Ichikawa N."/>
            <person name="Katano-Makiyama Y."/>
            <person name="Hidaka K."/>
        </authorList>
    </citation>
    <scope>NUCLEOTIDE SEQUENCE [LARGE SCALE GENOMIC DNA]</scope>
    <source>
        <strain evidence="12 13">NBRC 112889</strain>
    </source>
</reference>
<feature type="domain" description="Peptidase C-terminal archaeal/bacterial" evidence="9">
    <location>
        <begin position="630"/>
        <end position="703"/>
    </location>
</feature>
<dbReference type="Gene3D" id="2.60.120.380">
    <property type="match status" value="1"/>
</dbReference>
<proteinExistence type="inferred from homology"/>
<feature type="active site" description="Charge relay system" evidence="5">
    <location>
        <position position="237"/>
    </location>
</feature>
<sequence length="724" mass="74603">MKKRLTLTSLSAALLLAACGRTAPQPDTATGTAPDTTALQQQLSGVTRLSSVLGQTLPDVAGLAKTGSEGDTTQELVVAYQDRAFVDRLAAHLGARVADDLPQLRVALLVLPDTLSVNRAAAALTLRPVSGLRYAEANGYQGKLPVLPDGQHLSGQGLTAQAGGSDPLSEKQWWIKQIQADQVRGISTGKGVIVGVVDDDFDRLHEDLKADGKIVTGIDTSTGKELTPDMPLTSGSHGSGTAGTIAERMGNPVGGAGVAPDAILMPVRIFTPKGFTGSFNVAKGMVYAVDHGARVLNNSWGGGGYTQLVKDAVDYALGKNVVVVGAAGNDYSNLFNGPGAYTGAINVGASAGDDRKASFSNCGLRVDLFAPGDYGLTTYINEALSSPARESSYGLFNGTSMASPVVSGAAALLLQLKPDLTPYQVKKLLASTGDPMNPDLYPCVKGYNRLNVKSALAALQAGKVPADGGSVQVEVVDISEGSPISGTDVILTPLEGQNKGMDYLGRTGNSQLEASAKTAFSGVARFFGVEPGRYRVSVAGPSVNEYGGTRDNIMGEITVTAGKNLNLSYAHQVDFYEYSVVNKALYRNNSLQTATDLTTIPNAAFAESLLLGGAFDSANLVYADPVKGPDVDYLKLSVGAGQTLTVQGLAASIGSKTNVQVDLLDASGAVVAAGKAVAGAISKGGGDSVASVKAATAGTYYIRFSNTTATEGLGAFYTSLVTIK</sequence>
<dbReference type="RefSeq" id="WP_345455892.1">
    <property type="nucleotide sequence ID" value="NZ_BAABRV010000007.1"/>
</dbReference>
<keyword evidence="13" id="KW-1185">Reference proteome</keyword>
<accession>A0ABP9XIP1</accession>
<feature type="region of interest" description="Disordered" evidence="6">
    <location>
        <begin position="220"/>
        <end position="241"/>
    </location>
</feature>
<dbReference type="EMBL" id="BAABRV010000007">
    <property type="protein sequence ID" value="GAA5534431.1"/>
    <property type="molecule type" value="Genomic_DNA"/>
</dbReference>
<organism evidence="12 13">
    <name type="scientific">Deinococcus aluminii</name>
    <dbReference type="NCBI Taxonomy" id="1656885"/>
    <lineage>
        <taxon>Bacteria</taxon>
        <taxon>Thermotogati</taxon>
        <taxon>Deinococcota</taxon>
        <taxon>Deinococci</taxon>
        <taxon>Deinococcales</taxon>
        <taxon>Deinococcaceae</taxon>
        <taxon>Deinococcus</taxon>
    </lineage>
</organism>